<dbReference type="InterPro" id="IPR046257">
    <property type="entry name" value="DUF6290"/>
</dbReference>
<gene>
    <name evidence="1" type="ORF">ABID29_001871</name>
</gene>
<name>A0ABV2FJL4_9STRE</name>
<dbReference type="Pfam" id="PF19807">
    <property type="entry name" value="DUF6290"/>
    <property type="match status" value="1"/>
</dbReference>
<dbReference type="Proteomes" id="UP001549122">
    <property type="component" value="Unassembled WGS sequence"/>
</dbReference>
<evidence type="ECO:0000313" key="1">
    <source>
        <dbReference type="EMBL" id="MET3558743.1"/>
    </source>
</evidence>
<dbReference type="EMBL" id="JBEPLO010000022">
    <property type="protein sequence ID" value="MET3558743.1"/>
    <property type="molecule type" value="Genomic_DNA"/>
</dbReference>
<keyword evidence="1" id="KW-0238">DNA-binding</keyword>
<reference evidence="1 2" key="1">
    <citation type="submission" date="2024-06" db="EMBL/GenBank/DDBJ databases">
        <title>Genomic Encyclopedia of Type Strains, Phase IV (KMG-IV): sequencing the most valuable type-strain genomes for metagenomic binning, comparative biology and taxonomic classification.</title>
        <authorList>
            <person name="Goeker M."/>
        </authorList>
    </citation>
    <scope>NUCLEOTIDE SEQUENCE [LARGE SCALE GENOMIC DNA]</scope>
    <source>
        <strain evidence="1 2">DSM 28303</strain>
    </source>
</reference>
<protein>
    <submittedName>
        <fullName evidence="1">DNA-binding protein</fullName>
    </submittedName>
</protein>
<proteinExistence type="predicted"/>
<comment type="caution">
    <text evidence="1">The sequence shown here is derived from an EMBL/GenBank/DDBJ whole genome shotgun (WGS) entry which is preliminary data.</text>
</comment>
<organism evidence="1 2">
    <name type="scientific">Streptococcus rupicaprae</name>
    <dbReference type="NCBI Taxonomy" id="759619"/>
    <lineage>
        <taxon>Bacteria</taxon>
        <taxon>Bacillati</taxon>
        <taxon>Bacillota</taxon>
        <taxon>Bacilli</taxon>
        <taxon>Lactobacillales</taxon>
        <taxon>Streptococcaceae</taxon>
        <taxon>Streptococcus</taxon>
    </lineage>
</organism>
<dbReference type="RefSeq" id="WP_354365867.1">
    <property type="nucleotide sequence ID" value="NZ_JBEPLO010000022.1"/>
</dbReference>
<sequence length="74" mass="8510">MTTPVSVRFDETLSDLLTRVTQDRHTTKADFIRQAVTEKLEDIYAIELADEAYATWLADGKSTHSHEDFMTRYG</sequence>
<dbReference type="GO" id="GO:0003677">
    <property type="term" value="F:DNA binding"/>
    <property type="evidence" value="ECO:0007669"/>
    <property type="project" value="UniProtKB-KW"/>
</dbReference>
<evidence type="ECO:0000313" key="2">
    <source>
        <dbReference type="Proteomes" id="UP001549122"/>
    </source>
</evidence>
<accession>A0ABV2FJL4</accession>
<keyword evidence="2" id="KW-1185">Reference proteome</keyword>